<proteinExistence type="predicted"/>
<name>A0A4P7MWK0_PYROR</name>
<sequence>MEEIITSSKVFEFATKDLLVMDIIIGNPPQNSKLLWERRPGGIWVRRGEFNSKIDDFVTEVDVFFGMDAVDPRPKWALIRLPIQFKY</sequence>
<organism evidence="1 2">
    <name type="scientific">Pyricularia oryzae</name>
    <name type="common">Rice blast fungus</name>
    <name type="synonym">Magnaporthe oryzae</name>
    <dbReference type="NCBI Taxonomy" id="318829"/>
    <lineage>
        <taxon>Eukaryota</taxon>
        <taxon>Fungi</taxon>
        <taxon>Dikarya</taxon>
        <taxon>Ascomycota</taxon>
        <taxon>Pezizomycotina</taxon>
        <taxon>Sordariomycetes</taxon>
        <taxon>Sordariomycetidae</taxon>
        <taxon>Magnaporthales</taxon>
        <taxon>Pyriculariaceae</taxon>
        <taxon>Pyricularia</taxon>
    </lineage>
</organism>
<dbReference type="Proteomes" id="UP000294847">
    <property type="component" value="Chromosome 1"/>
</dbReference>
<accession>A0A4P7MWK0</accession>
<evidence type="ECO:0000313" key="2">
    <source>
        <dbReference type="Proteomes" id="UP000294847"/>
    </source>
</evidence>
<dbReference type="AlphaFoldDB" id="A0A4P7MWK0"/>
<dbReference type="EMBL" id="CP034204">
    <property type="protein sequence ID" value="QBZ53572.1"/>
    <property type="molecule type" value="Genomic_DNA"/>
</dbReference>
<evidence type="ECO:0000313" key="1">
    <source>
        <dbReference type="EMBL" id="QBZ53572.1"/>
    </source>
</evidence>
<protein>
    <submittedName>
        <fullName evidence="1">Uncharacterized protein</fullName>
    </submittedName>
</protein>
<gene>
    <name evidence="1" type="ORF">PoMZ_09260</name>
</gene>
<reference evidence="1 2" key="1">
    <citation type="journal article" date="2019" name="Mol. Biol. Evol.">
        <title>Blast fungal genomes show frequent chromosomal changes, gene gains and losses, and effector gene turnover.</title>
        <authorList>
            <person name="Gomez Luciano L.B."/>
            <person name="Jason Tsai I."/>
            <person name="Chuma I."/>
            <person name="Tosa Y."/>
            <person name="Chen Y.H."/>
            <person name="Li J.Y."/>
            <person name="Li M.Y."/>
            <person name="Jade Lu M.Y."/>
            <person name="Nakayashiki H."/>
            <person name="Li W.H."/>
        </authorList>
    </citation>
    <scope>NUCLEOTIDE SEQUENCE [LARGE SCALE GENOMIC DNA]</scope>
    <source>
        <strain evidence="1">MZ5-1-6</strain>
    </source>
</reference>